<dbReference type="InterPro" id="IPR001182">
    <property type="entry name" value="FtsW/RodA"/>
</dbReference>
<keyword evidence="2" id="KW-0328">Glycosyltransferase</keyword>
<dbReference type="Proteomes" id="UP000230864">
    <property type="component" value="Unassembled WGS sequence"/>
</dbReference>
<dbReference type="GO" id="GO:0032153">
    <property type="term" value="C:cell division site"/>
    <property type="evidence" value="ECO:0007669"/>
    <property type="project" value="TreeGrafter"/>
</dbReference>
<feature type="transmembrane region" description="Helical" evidence="16">
    <location>
        <begin position="121"/>
        <end position="136"/>
    </location>
</feature>
<keyword evidence="4 16" id="KW-0812">Transmembrane</keyword>
<evidence type="ECO:0000256" key="6">
    <source>
        <dbReference type="ARBA" id="ARBA00022984"/>
    </source>
</evidence>
<evidence type="ECO:0000313" key="18">
    <source>
        <dbReference type="Proteomes" id="UP000230864"/>
    </source>
</evidence>
<dbReference type="GO" id="GO:0051301">
    <property type="term" value="P:cell division"/>
    <property type="evidence" value="ECO:0007669"/>
    <property type="project" value="InterPro"/>
</dbReference>
<reference evidence="18" key="1">
    <citation type="submission" date="2017-09" db="EMBL/GenBank/DDBJ databases">
        <title>Depth-based differentiation of microbial function through sediment-hosted aquifers and enrichment of novel symbionts in the deep terrestrial subsurface.</title>
        <authorList>
            <person name="Probst A.J."/>
            <person name="Ladd B."/>
            <person name="Jarett J.K."/>
            <person name="Geller-Mcgrath D.E."/>
            <person name="Sieber C.M.K."/>
            <person name="Emerson J.B."/>
            <person name="Anantharaman K."/>
            <person name="Thomas B.C."/>
            <person name="Malmstrom R."/>
            <person name="Stieglmeier M."/>
            <person name="Klingl A."/>
            <person name="Woyke T."/>
            <person name="Ryan C.M."/>
            <person name="Banfield J.F."/>
        </authorList>
    </citation>
    <scope>NUCLEOTIDE SEQUENCE [LARGE SCALE GENOMIC DNA]</scope>
</reference>
<evidence type="ECO:0000256" key="12">
    <source>
        <dbReference type="ARBA" id="ARBA00041185"/>
    </source>
</evidence>
<organism evidence="17 18">
    <name type="scientific">Candidatus Nealsonbacteria bacterium CG02_land_8_20_14_3_00_37_10</name>
    <dbReference type="NCBI Taxonomy" id="1974699"/>
    <lineage>
        <taxon>Bacteria</taxon>
        <taxon>Candidatus Nealsoniibacteriota</taxon>
    </lineage>
</organism>
<evidence type="ECO:0000256" key="7">
    <source>
        <dbReference type="ARBA" id="ARBA00022989"/>
    </source>
</evidence>
<keyword evidence="3" id="KW-0808">Transferase</keyword>
<evidence type="ECO:0000256" key="15">
    <source>
        <dbReference type="ARBA" id="ARBA00049902"/>
    </source>
</evidence>
<sequence>MVAAKNSNQSFNYILLGVTGFLLALGIVILASVSAPYSQEKFGNTYYFLNHQIIYGLIPGLILGFLAFKISLSLIKKWVPFLLLGNLALLVMVFAPGIGLKIEGAARWISFGPISFQPSEFLKLTFILYLAAWLASRSQIKKNFSHLNAMKGKEEIYLFDKTLVVFLIIFGLISLTLIFQPDIGTLGVIFFIAALMYFANNTPFLHSILIILLGAVGLFSLAKLAPYRANRLLVFFNPEIDPMGIGYQLKQSLIVIGSGGITGVGLGMGIQKFFPGFLPHSISDSIFVAFSEETGFAGGLFLISLFLIFLWRGFKITKEAKDRFCQLTALGITSWIVVQAFVSIGAMIGVLPLIGIPLPFISYGGSALIASLIGVGILLNISKNA</sequence>
<gene>
    <name evidence="17" type="ORF">COS25_02695</name>
</gene>
<evidence type="ECO:0000256" key="11">
    <source>
        <dbReference type="ARBA" id="ARBA00038053"/>
    </source>
</evidence>
<dbReference type="GO" id="GO:0005886">
    <property type="term" value="C:plasma membrane"/>
    <property type="evidence" value="ECO:0007669"/>
    <property type="project" value="TreeGrafter"/>
</dbReference>
<protein>
    <recommendedName>
        <fullName evidence="12">Probable peptidoglycan glycosyltransferase FtsW</fullName>
        <ecNumber evidence="14">2.4.99.28</ecNumber>
    </recommendedName>
    <alternativeName>
        <fullName evidence="13">Cell division protein FtsW</fullName>
    </alternativeName>
    <alternativeName>
        <fullName evidence="10">Cell wall polymerase</fullName>
    </alternativeName>
    <alternativeName>
        <fullName evidence="9">Peptidoglycan polymerase</fullName>
    </alternativeName>
</protein>
<evidence type="ECO:0000256" key="4">
    <source>
        <dbReference type="ARBA" id="ARBA00022692"/>
    </source>
</evidence>
<dbReference type="Pfam" id="PF01098">
    <property type="entry name" value="FTSW_RODA_SPOVE"/>
    <property type="match status" value="1"/>
</dbReference>
<evidence type="ECO:0000256" key="8">
    <source>
        <dbReference type="ARBA" id="ARBA00023136"/>
    </source>
</evidence>
<dbReference type="GO" id="GO:0009252">
    <property type="term" value="P:peptidoglycan biosynthetic process"/>
    <property type="evidence" value="ECO:0007669"/>
    <property type="project" value="UniProtKB-KW"/>
</dbReference>
<evidence type="ECO:0000256" key="13">
    <source>
        <dbReference type="ARBA" id="ARBA00041418"/>
    </source>
</evidence>
<dbReference type="PANTHER" id="PTHR30474:SF2">
    <property type="entry name" value="PEPTIDOGLYCAN GLYCOSYLTRANSFERASE FTSW-RELATED"/>
    <property type="match status" value="1"/>
</dbReference>
<feature type="transmembrane region" description="Helical" evidence="16">
    <location>
        <begin position="360"/>
        <end position="381"/>
    </location>
</feature>
<dbReference type="AlphaFoldDB" id="A0A2M7D918"/>
<feature type="transmembrane region" description="Helical" evidence="16">
    <location>
        <begin position="332"/>
        <end position="354"/>
    </location>
</feature>
<dbReference type="PANTHER" id="PTHR30474">
    <property type="entry name" value="CELL CYCLE PROTEIN"/>
    <property type="match status" value="1"/>
</dbReference>
<keyword evidence="6" id="KW-0573">Peptidoglycan synthesis</keyword>
<feature type="transmembrane region" description="Helical" evidence="16">
    <location>
        <begin position="205"/>
        <end position="225"/>
    </location>
</feature>
<evidence type="ECO:0000256" key="1">
    <source>
        <dbReference type="ARBA" id="ARBA00004141"/>
    </source>
</evidence>
<keyword evidence="5" id="KW-0133">Cell shape</keyword>
<feature type="transmembrane region" description="Helical" evidence="16">
    <location>
        <begin position="294"/>
        <end position="311"/>
    </location>
</feature>
<feature type="transmembrane region" description="Helical" evidence="16">
    <location>
        <begin position="53"/>
        <end position="72"/>
    </location>
</feature>
<evidence type="ECO:0000256" key="3">
    <source>
        <dbReference type="ARBA" id="ARBA00022679"/>
    </source>
</evidence>
<dbReference type="EMBL" id="PETZ01000060">
    <property type="protein sequence ID" value="PIV44904.1"/>
    <property type="molecule type" value="Genomic_DNA"/>
</dbReference>
<evidence type="ECO:0000256" key="10">
    <source>
        <dbReference type="ARBA" id="ARBA00033270"/>
    </source>
</evidence>
<dbReference type="GO" id="GO:0008360">
    <property type="term" value="P:regulation of cell shape"/>
    <property type="evidence" value="ECO:0007669"/>
    <property type="project" value="UniProtKB-KW"/>
</dbReference>
<feature type="transmembrane region" description="Helical" evidence="16">
    <location>
        <begin position="12"/>
        <end position="33"/>
    </location>
</feature>
<comment type="catalytic activity">
    <reaction evidence="15">
        <text>[GlcNAc-(1-&gt;4)-Mur2Ac(oyl-L-Ala-gamma-D-Glu-L-Lys-D-Ala-D-Ala)](n)-di-trans,octa-cis-undecaprenyl diphosphate + beta-D-GlcNAc-(1-&gt;4)-Mur2Ac(oyl-L-Ala-gamma-D-Glu-L-Lys-D-Ala-D-Ala)-di-trans,octa-cis-undecaprenyl diphosphate = [GlcNAc-(1-&gt;4)-Mur2Ac(oyl-L-Ala-gamma-D-Glu-L-Lys-D-Ala-D-Ala)](n+1)-di-trans,octa-cis-undecaprenyl diphosphate + di-trans,octa-cis-undecaprenyl diphosphate + H(+)</text>
        <dbReference type="Rhea" id="RHEA:23708"/>
        <dbReference type="Rhea" id="RHEA-COMP:9602"/>
        <dbReference type="Rhea" id="RHEA-COMP:9603"/>
        <dbReference type="ChEBI" id="CHEBI:15378"/>
        <dbReference type="ChEBI" id="CHEBI:58405"/>
        <dbReference type="ChEBI" id="CHEBI:60033"/>
        <dbReference type="ChEBI" id="CHEBI:78435"/>
        <dbReference type="EC" id="2.4.99.28"/>
    </reaction>
</comment>
<name>A0A2M7D918_9BACT</name>
<comment type="subcellular location">
    <subcellularLocation>
        <location evidence="1">Membrane</location>
        <topology evidence="1">Multi-pass membrane protein</topology>
    </subcellularLocation>
</comment>
<dbReference type="GO" id="GO:0015648">
    <property type="term" value="F:lipid-linked peptidoglycan transporter activity"/>
    <property type="evidence" value="ECO:0007669"/>
    <property type="project" value="TreeGrafter"/>
</dbReference>
<comment type="similarity">
    <text evidence="11">Belongs to the SEDS family. FtsW subfamily.</text>
</comment>
<feature type="transmembrane region" description="Helical" evidence="16">
    <location>
        <begin position="253"/>
        <end position="274"/>
    </location>
</feature>
<comment type="caution">
    <text evidence="17">The sequence shown here is derived from an EMBL/GenBank/DDBJ whole genome shotgun (WGS) entry which is preliminary data.</text>
</comment>
<accession>A0A2M7D918</accession>
<proteinExistence type="inferred from homology"/>
<feature type="transmembrane region" description="Helical" evidence="16">
    <location>
        <begin position="78"/>
        <end position="100"/>
    </location>
</feature>
<evidence type="ECO:0000256" key="16">
    <source>
        <dbReference type="SAM" id="Phobius"/>
    </source>
</evidence>
<evidence type="ECO:0000256" key="9">
    <source>
        <dbReference type="ARBA" id="ARBA00032370"/>
    </source>
</evidence>
<evidence type="ECO:0000256" key="2">
    <source>
        <dbReference type="ARBA" id="ARBA00022676"/>
    </source>
</evidence>
<keyword evidence="8 16" id="KW-0472">Membrane</keyword>
<evidence type="ECO:0000256" key="14">
    <source>
        <dbReference type="ARBA" id="ARBA00044770"/>
    </source>
</evidence>
<evidence type="ECO:0000313" key="17">
    <source>
        <dbReference type="EMBL" id="PIV44904.1"/>
    </source>
</evidence>
<evidence type="ECO:0000256" key="5">
    <source>
        <dbReference type="ARBA" id="ARBA00022960"/>
    </source>
</evidence>
<dbReference type="GO" id="GO:0008955">
    <property type="term" value="F:peptidoglycan glycosyltransferase activity"/>
    <property type="evidence" value="ECO:0007669"/>
    <property type="project" value="UniProtKB-EC"/>
</dbReference>
<feature type="transmembrane region" description="Helical" evidence="16">
    <location>
        <begin position="156"/>
        <end position="178"/>
    </location>
</feature>
<dbReference type="EC" id="2.4.99.28" evidence="14"/>
<keyword evidence="7 16" id="KW-1133">Transmembrane helix</keyword>